<dbReference type="Proteomes" id="UP001215827">
    <property type="component" value="Chromosome"/>
</dbReference>
<dbReference type="RefSeq" id="WP_278016329.1">
    <property type="nucleotide sequence ID" value="NZ_CP121106.1"/>
</dbReference>
<keyword evidence="2" id="KW-1185">Reference proteome</keyword>
<evidence type="ECO:0000313" key="1">
    <source>
        <dbReference type="EMBL" id="WFL77636.1"/>
    </source>
</evidence>
<sequence length="129" mass="13569">MNGVIHAVAVNDGWYRIDKVDIAAQSVTTLVNAQPRELRAIATHYSGSSLAIAAISTPDTILVGPSFADAAANNPVVTNGTNPDLYCDGSSMILRGQSKNRRVLQVYDLNSGQLDNYGSGDATSAKTLC</sequence>
<organism evidence="1 2">
    <name type="scientific">Altererythrobacter arenosus</name>
    <dbReference type="NCBI Taxonomy" id="3032592"/>
    <lineage>
        <taxon>Bacteria</taxon>
        <taxon>Pseudomonadati</taxon>
        <taxon>Pseudomonadota</taxon>
        <taxon>Alphaproteobacteria</taxon>
        <taxon>Sphingomonadales</taxon>
        <taxon>Erythrobacteraceae</taxon>
        <taxon>Altererythrobacter</taxon>
    </lineage>
</organism>
<proteinExistence type="predicted"/>
<evidence type="ECO:0000313" key="2">
    <source>
        <dbReference type="Proteomes" id="UP001215827"/>
    </source>
</evidence>
<name>A0ABY8FRJ5_9SPHN</name>
<accession>A0ABY8FRJ5</accession>
<gene>
    <name evidence="1" type="ORF">P7228_00810</name>
</gene>
<protein>
    <submittedName>
        <fullName evidence="1">Uncharacterized protein</fullName>
    </submittedName>
</protein>
<dbReference type="EMBL" id="CP121106">
    <property type="protein sequence ID" value="WFL77636.1"/>
    <property type="molecule type" value="Genomic_DNA"/>
</dbReference>
<reference evidence="1 2" key="1">
    <citation type="submission" date="2023-03" db="EMBL/GenBank/DDBJ databases">
        <title>Altererythrobacter sp. CAU 1644 isolated from sand.</title>
        <authorList>
            <person name="Kim W."/>
        </authorList>
    </citation>
    <scope>NUCLEOTIDE SEQUENCE [LARGE SCALE GENOMIC DNA]</scope>
    <source>
        <strain evidence="1 2">CAU 1644</strain>
    </source>
</reference>